<evidence type="ECO:0000313" key="3">
    <source>
        <dbReference type="Proteomes" id="UP000299102"/>
    </source>
</evidence>
<comment type="caution">
    <text evidence="2">The sequence shown here is derived from an EMBL/GenBank/DDBJ whole genome shotgun (WGS) entry which is preliminary data.</text>
</comment>
<keyword evidence="3" id="KW-1185">Reference proteome</keyword>
<reference evidence="2 3" key="1">
    <citation type="journal article" date="2019" name="Commun. Biol.">
        <title>The bagworm genome reveals a unique fibroin gene that provides high tensile strength.</title>
        <authorList>
            <person name="Kono N."/>
            <person name="Nakamura H."/>
            <person name="Ohtoshi R."/>
            <person name="Tomita M."/>
            <person name="Numata K."/>
            <person name="Arakawa K."/>
        </authorList>
    </citation>
    <scope>NUCLEOTIDE SEQUENCE [LARGE SCALE GENOMIC DNA]</scope>
</reference>
<evidence type="ECO:0000313" key="2">
    <source>
        <dbReference type="EMBL" id="GBP73798.1"/>
    </source>
</evidence>
<name>A0A4C1YCQ6_EUMVA</name>
<protein>
    <submittedName>
        <fullName evidence="2">Uncharacterized protein</fullName>
    </submittedName>
</protein>
<organism evidence="2 3">
    <name type="scientific">Eumeta variegata</name>
    <name type="common">Bagworm moth</name>
    <name type="synonym">Eumeta japonica</name>
    <dbReference type="NCBI Taxonomy" id="151549"/>
    <lineage>
        <taxon>Eukaryota</taxon>
        <taxon>Metazoa</taxon>
        <taxon>Ecdysozoa</taxon>
        <taxon>Arthropoda</taxon>
        <taxon>Hexapoda</taxon>
        <taxon>Insecta</taxon>
        <taxon>Pterygota</taxon>
        <taxon>Neoptera</taxon>
        <taxon>Endopterygota</taxon>
        <taxon>Lepidoptera</taxon>
        <taxon>Glossata</taxon>
        <taxon>Ditrysia</taxon>
        <taxon>Tineoidea</taxon>
        <taxon>Psychidae</taxon>
        <taxon>Oiketicinae</taxon>
        <taxon>Eumeta</taxon>
    </lineage>
</organism>
<accession>A0A4C1YCQ6</accession>
<sequence>MGTPNPLVLKGAKLERQREKIVLLKYWIQSRQEQPKEPPQNFIKQNNKKPDSKTMLSRKSKKERISQPPKTEVSIKADTEEATKVCNTVDKIRKTAAGDMLTTLSRESTHKGQVLQKTIADILKQEAKVINTEPEKDLEICDLDDTTTQDDVLEALQKVAGNECGITAEIMKIGT</sequence>
<dbReference type="EMBL" id="BGZK01001187">
    <property type="protein sequence ID" value="GBP73798.1"/>
    <property type="molecule type" value="Genomic_DNA"/>
</dbReference>
<dbReference type="OrthoDB" id="8068971at2759"/>
<dbReference type="AlphaFoldDB" id="A0A4C1YCQ6"/>
<proteinExistence type="predicted"/>
<dbReference type="Proteomes" id="UP000299102">
    <property type="component" value="Unassembled WGS sequence"/>
</dbReference>
<evidence type="ECO:0000256" key="1">
    <source>
        <dbReference type="SAM" id="MobiDB-lite"/>
    </source>
</evidence>
<gene>
    <name evidence="2" type="ORF">EVAR_54850_1</name>
</gene>
<feature type="region of interest" description="Disordered" evidence="1">
    <location>
        <begin position="30"/>
        <end position="71"/>
    </location>
</feature>